<keyword evidence="7 18" id="KW-0812">Transmembrane</keyword>
<feature type="transmembrane region" description="Helical" evidence="18">
    <location>
        <begin position="162"/>
        <end position="179"/>
    </location>
</feature>
<dbReference type="EC" id="7.1.1.2" evidence="3"/>
<keyword evidence="14 20" id="KW-0496">Mitochondrion</keyword>
<sequence length="317" mass="36448">MKYYPSFFFFMIMIIMSLFMVFSSTNWFMLWLSMETALLGFLPLFNYTNSEETMTLIKYFILQSSGSILFLAGLITSNSSLFMSGLLMKLGLFPFFFWVPSVLKSISWAGILMLTTLQKLPAMGVLISPPLPLQTNFMFMVSVISILISSILGFNQSNIRMLMAYSSISQTAYMLISLMTSAKLFLLYFFNYLITMSLLIYIINKNNVSTMEDLSDEFSGTMNLLFMNLMGMPPFPMFFMKMFLLFSVMNLNQYPVSSYMIILCAMSTVFMYMNMIMSSSIKNFKSKDLTLNWMAILTMMILSLASVKMTTMMTFGW</sequence>
<keyword evidence="9" id="KW-1278">Translocase</keyword>
<feature type="transmembrane region" description="Helical" evidence="18">
    <location>
        <begin position="185"/>
        <end position="203"/>
    </location>
</feature>
<feature type="transmembrane region" description="Helical" evidence="18">
    <location>
        <begin position="6"/>
        <end position="22"/>
    </location>
</feature>
<proteinExistence type="inferred from homology"/>
<dbReference type="GO" id="GO:0008137">
    <property type="term" value="F:NADH dehydrogenase (ubiquinone) activity"/>
    <property type="evidence" value="ECO:0007669"/>
    <property type="project" value="UniProtKB-EC"/>
</dbReference>
<feature type="transmembrane region" description="Helical" evidence="18">
    <location>
        <begin position="95"/>
        <end position="117"/>
    </location>
</feature>
<accession>I6M193</accession>
<evidence type="ECO:0000256" key="9">
    <source>
        <dbReference type="ARBA" id="ARBA00022967"/>
    </source>
</evidence>
<evidence type="ECO:0000256" key="16">
    <source>
        <dbReference type="ARBA" id="ARBA00031028"/>
    </source>
</evidence>
<feature type="domain" description="NADH:quinone oxidoreductase/Mrp antiporter transmembrane" evidence="19">
    <location>
        <begin position="78"/>
        <end position="256"/>
    </location>
</feature>
<feature type="transmembrane region" description="Helical" evidence="18">
    <location>
        <begin position="68"/>
        <end position="88"/>
    </location>
</feature>
<keyword evidence="5" id="KW-0813">Transport</keyword>
<evidence type="ECO:0000259" key="19">
    <source>
        <dbReference type="Pfam" id="PF00361"/>
    </source>
</evidence>
<dbReference type="CTD" id="4536"/>
<feature type="transmembrane region" description="Helical" evidence="18">
    <location>
        <begin position="224"/>
        <end position="246"/>
    </location>
</feature>
<dbReference type="AlphaFoldDB" id="I6M193"/>
<keyword evidence="6" id="KW-0679">Respiratory chain</keyword>
<protein>
    <recommendedName>
        <fullName evidence="4">NADH-ubiquinone oxidoreductase chain 2</fullName>
        <ecNumber evidence="3">7.1.1.2</ecNumber>
    </recommendedName>
    <alternativeName>
        <fullName evidence="16">NADH dehydrogenase subunit 2</fullName>
    </alternativeName>
</protein>
<evidence type="ECO:0000256" key="5">
    <source>
        <dbReference type="ARBA" id="ARBA00022448"/>
    </source>
</evidence>
<evidence type="ECO:0000256" key="1">
    <source>
        <dbReference type="ARBA" id="ARBA00004448"/>
    </source>
</evidence>
<evidence type="ECO:0000313" key="20">
    <source>
        <dbReference type="EMBL" id="AEH99602.1"/>
    </source>
</evidence>
<evidence type="ECO:0000256" key="3">
    <source>
        <dbReference type="ARBA" id="ARBA00012944"/>
    </source>
</evidence>
<geneLocation type="mitochondrion" evidence="20"/>
<evidence type="ECO:0000256" key="17">
    <source>
        <dbReference type="ARBA" id="ARBA00049551"/>
    </source>
</evidence>
<evidence type="ECO:0000256" key="18">
    <source>
        <dbReference type="SAM" id="Phobius"/>
    </source>
</evidence>
<dbReference type="GO" id="GO:0006120">
    <property type="term" value="P:mitochondrial electron transport, NADH to ubiquinone"/>
    <property type="evidence" value="ECO:0007669"/>
    <property type="project" value="TreeGrafter"/>
</dbReference>
<evidence type="ECO:0000256" key="4">
    <source>
        <dbReference type="ARBA" id="ARBA00021008"/>
    </source>
</evidence>
<comment type="subcellular location">
    <subcellularLocation>
        <location evidence="1">Mitochondrion inner membrane</location>
        <topology evidence="1">Multi-pass membrane protein</topology>
    </subcellularLocation>
</comment>
<keyword evidence="8" id="KW-0999">Mitochondrion inner membrane</keyword>
<dbReference type="GO" id="GO:0005743">
    <property type="term" value="C:mitochondrial inner membrane"/>
    <property type="evidence" value="ECO:0007669"/>
    <property type="project" value="UniProtKB-SubCell"/>
</dbReference>
<feature type="transmembrane region" description="Helical" evidence="18">
    <location>
        <begin position="258"/>
        <end position="277"/>
    </location>
</feature>
<dbReference type="InterPro" id="IPR050175">
    <property type="entry name" value="Complex_I_Subunit_2"/>
</dbReference>
<dbReference type="PANTHER" id="PTHR46552:SF1">
    <property type="entry name" value="NADH-UBIQUINONE OXIDOREDUCTASE CHAIN 2"/>
    <property type="match status" value="1"/>
</dbReference>
<comment type="catalytic activity">
    <reaction evidence="17">
        <text>a ubiquinone + NADH + 5 H(+)(in) = a ubiquinol + NAD(+) + 4 H(+)(out)</text>
        <dbReference type="Rhea" id="RHEA:29091"/>
        <dbReference type="Rhea" id="RHEA-COMP:9565"/>
        <dbReference type="Rhea" id="RHEA-COMP:9566"/>
        <dbReference type="ChEBI" id="CHEBI:15378"/>
        <dbReference type="ChEBI" id="CHEBI:16389"/>
        <dbReference type="ChEBI" id="CHEBI:17976"/>
        <dbReference type="ChEBI" id="CHEBI:57540"/>
        <dbReference type="ChEBI" id="CHEBI:57945"/>
        <dbReference type="EC" id="7.1.1.2"/>
    </reaction>
</comment>
<gene>
    <name evidence="20" type="primary">ND2</name>
</gene>
<reference evidence="20" key="1">
    <citation type="journal article" date="2012" name="Comp. Biochem. Physiol. Part D Genomics Proteomics">
        <title>Complete mitochondrial genome of Membranipora grandicella (Bryozoa: Cheilostomatida) determined with next-generation sequencing: The first representative of the suborder Malacostegina.</title>
        <authorList>
            <person name="Shen X."/>
            <person name="Tian M."/>
            <person name="Meng X."/>
            <person name="Liu H."/>
            <person name="Cheng H."/>
            <person name="Zhu C."/>
            <person name="Zhao F."/>
        </authorList>
    </citation>
    <scope>NUCLEOTIDE SEQUENCE</scope>
</reference>
<feature type="transmembrane region" description="Helical" evidence="18">
    <location>
        <begin position="137"/>
        <end position="155"/>
    </location>
</feature>
<keyword evidence="13" id="KW-0830">Ubiquinone</keyword>
<keyword evidence="15 18" id="KW-0472">Membrane</keyword>
<keyword evidence="12" id="KW-0520">NAD</keyword>
<name>I6M193_9BILA</name>
<organism evidence="20">
    <name type="scientific">Membranipora grandicella</name>
    <dbReference type="NCBI Taxonomy" id="192923"/>
    <lineage>
        <taxon>Eukaryota</taxon>
        <taxon>Metazoa</taxon>
        <taxon>Spiralia</taxon>
        <taxon>Lophotrochozoa</taxon>
        <taxon>Bryozoa</taxon>
        <taxon>Gymnolaemata</taxon>
        <taxon>Cheilostomatida</taxon>
        <taxon>Malacostegina</taxon>
        <taxon>Membraniporoidea</taxon>
        <taxon>Membraniporidae</taxon>
        <taxon>Membranipora</taxon>
    </lineage>
</organism>
<evidence type="ECO:0000256" key="14">
    <source>
        <dbReference type="ARBA" id="ARBA00023128"/>
    </source>
</evidence>
<dbReference type="InterPro" id="IPR001750">
    <property type="entry name" value="ND/Mrp_TM"/>
</dbReference>
<evidence type="ECO:0000256" key="13">
    <source>
        <dbReference type="ARBA" id="ARBA00023075"/>
    </source>
</evidence>
<evidence type="ECO:0000256" key="2">
    <source>
        <dbReference type="ARBA" id="ARBA00007012"/>
    </source>
</evidence>
<evidence type="ECO:0000256" key="10">
    <source>
        <dbReference type="ARBA" id="ARBA00022982"/>
    </source>
</evidence>
<evidence type="ECO:0000256" key="6">
    <source>
        <dbReference type="ARBA" id="ARBA00022660"/>
    </source>
</evidence>
<comment type="similarity">
    <text evidence="2">Belongs to the complex I subunit 2 family.</text>
</comment>
<evidence type="ECO:0000256" key="8">
    <source>
        <dbReference type="ARBA" id="ARBA00022792"/>
    </source>
</evidence>
<dbReference type="RefSeq" id="YP_006576073.1">
    <property type="nucleotide sequence ID" value="NC_018355.1"/>
</dbReference>
<evidence type="ECO:0000256" key="12">
    <source>
        <dbReference type="ARBA" id="ARBA00023027"/>
    </source>
</evidence>
<keyword evidence="11 18" id="KW-1133">Transmembrane helix</keyword>
<dbReference type="GeneID" id="13435409"/>
<keyword evidence="10" id="KW-0249">Electron transport</keyword>
<evidence type="ECO:0000256" key="11">
    <source>
        <dbReference type="ARBA" id="ARBA00022989"/>
    </source>
</evidence>
<dbReference type="PANTHER" id="PTHR46552">
    <property type="entry name" value="NADH-UBIQUINONE OXIDOREDUCTASE CHAIN 2"/>
    <property type="match status" value="1"/>
</dbReference>
<feature type="transmembrane region" description="Helical" evidence="18">
    <location>
        <begin position="289"/>
        <end position="307"/>
    </location>
</feature>
<evidence type="ECO:0000256" key="7">
    <source>
        <dbReference type="ARBA" id="ARBA00022692"/>
    </source>
</evidence>
<dbReference type="EMBL" id="JF957859">
    <property type="protein sequence ID" value="AEH99602.1"/>
    <property type="molecule type" value="Genomic_DNA"/>
</dbReference>
<evidence type="ECO:0000256" key="15">
    <source>
        <dbReference type="ARBA" id="ARBA00023136"/>
    </source>
</evidence>
<dbReference type="Pfam" id="PF00361">
    <property type="entry name" value="Proton_antipo_M"/>
    <property type="match status" value="1"/>
</dbReference>